<dbReference type="EMBL" id="JAATJB010000015">
    <property type="protein sequence ID" value="NJB99402.1"/>
    <property type="molecule type" value="Genomic_DNA"/>
</dbReference>
<name>A0A7X5Y2T0_9SPHN</name>
<dbReference type="AlphaFoldDB" id="A0A7X5Y2T0"/>
<organism evidence="2 3">
    <name type="scientific">Sphingomonas trueperi</name>
    <dbReference type="NCBI Taxonomy" id="53317"/>
    <lineage>
        <taxon>Bacteria</taxon>
        <taxon>Pseudomonadati</taxon>
        <taxon>Pseudomonadota</taxon>
        <taxon>Alphaproteobacteria</taxon>
        <taxon>Sphingomonadales</taxon>
        <taxon>Sphingomonadaceae</taxon>
        <taxon>Sphingomonas</taxon>
    </lineage>
</organism>
<protein>
    <submittedName>
        <fullName evidence="2">Uncharacterized protein</fullName>
    </submittedName>
</protein>
<evidence type="ECO:0000313" key="2">
    <source>
        <dbReference type="EMBL" id="NJB99402.1"/>
    </source>
</evidence>
<feature type="compositionally biased region" description="Polar residues" evidence="1">
    <location>
        <begin position="180"/>
        <end position="189"/>
    </location>
</feature>
<keyword evidence="3" id="KW-1185">Reference proteome</keyword>
<evidence type="ECO:0000256" key="1">
    <source>
        <dbReference type="SAM" id="MobiDB-lite"/>
    </source>
</evidence>
<dbReference type="Proteomes" id="UP000531251">
    <property type="component" value="Unassembled WGS sequence"/>
</dbReference>
<comment type="caution">
    <text evidence="2">The sequence shown here is derived from an EMBL/GenBank/DDBJ whole genome shotgun (WGS) entry which is preliminary data.</text>
</comment>
<proteinExistence type="predicted"/>
<dbReference type="RefSeq" id="WP_125977272.1">
    <property type="nucleotide sequence ID" value="NZ_BAAADY010000020.1"/>
</dbReference>
<evidence type="ECO:0000313" key="3">
    <source>
        <dbReference type="Proteomes" id="UP000531251"/>
    </source>
</evidence>
<feature type="compositionally biased region" description="Basic and acidic residues" evidence="1">
    <location>
        <begin position="153"/>
        <end position="165"/>
    </location>
</feature>
<feature type="region of interest" description="Disordered" evidence="1">
    <location>
        <begin position="135"/>
        <end position="189"/>
    </location>
</feature>
<accession>A0A7X5Y2T0</accession>
<sequence length="189" mass="21019">MNRTDYVARDWPALAAEAGRIHAARQRHADQLAEKGDTERAAPAADRARVSGALAAMWRAIVDHQPEPELQASHAEIRQDLAGIRDMLTQRAARAPDEVNAEQLARVQALIDHHFPWWPGADRPHILFLHSVNQEARRRWPRPSGEDAVSTEGGRHVTRSAERAPTRQTAAPVPRAAVTKPQSKQEGLF</sequence>
<gene>
    <name evidence="2" type="ORF">GGR89_003743</name>
</gene>
<reference evidence="2 3" key="1">
    <citation type="submission" date="2020-03" db="EMBL/GenBank/DDBJ databases">
        <title>Genomic Encyclopedia of Type Strains, Phase IV (KMG-IV): sequencing the most valuable type-strain genomes for metagenomic binning, comparative biology and taxonomic classification.</title>
        <authorList>
            <person name="Goeker M."/>
        </authorList>
    </citation>
    <scope>NUCLEOTIDE SEQUENCE [LARGE SCALE GENOMIC DNA]</scope>
    <source>
        <strain evidence="2 3">DSM 7225</strain>
    </source>
</reference>